<evidence type="ECO:0000256" key="11">
    <source>
        <dbReference type="HAMAP-Rule" id="MF_01487"/>
    </source>
</evidence>
<dbReference type="AlphaFoldDB" id="A0A857J1S6"/>
<evidence type="ECO:0000256" key="6">
    <source>
        <dbReference type="ARBA" id="ARBA00022839"/>
    </source>
</evidence>
<evidence type="ECO:0000256" key="9">
    <source>
        <dbReference type="ARBA" id="ARBA00023204"/>
    </source>
</evidence>
<dbReference type="GO" id="GO:0005524">
    <property type="term" value="F:ATP binding"/>
    <property type="evidence" value="ECO:0007669"/>
    <property type="project" value="UniProtKB-UniRule"/>
</dbReference>
<keyword evidence="15" id="KW-1185">Reference proteome</keyword>
<feature type="domain" description="RecBCD enzyme subunit RecD N-terminal" evidence="13">
    <location>
        <begin position="19"/>
        <end position="134"/>
    </location>
</feature>
<dbReference type="CDD" id="cd17933">
    <property type="entry name" value="DEXSc_RecD-like"/>
    <property type="match status" value="1"/>
</dbReference>
<dbReference type="SUPFAM" id="SSF52540">
    <property type="entry name" value="P-loop containing nucleoside triphosphate hydrolases"/>
    <property type="match status" value="2"/>
</dbReference>
<dbReference type="EC" id="5.6.2.3" evidence="11"/>
<reference evidence="14 15" key="1">
    <citation type="submission" date="2020-01" db="EMBL/GenBank/DDBJ databases">
        <title>Genome sequencing of strain KACC 21265.</title>
        <authorList>
            <person name="Heo J."/>
            <person name="Kim S.-J."/>
            <person name="Kim J.-S."/>
            <person name="Hong S.-B."/>
            <person name="Kwon S.-W."/>
        </authorList>
    </citation>
    <scope>NUCLEOTIDE SEQUENCE [LARGE SCALE GENOMIC DNA]</scope>
    <source>
        <strain evidence="14 15">KACC 21265</strain>
    </source>
</reference>
<comment type="similarity">
    <text evidence="11">Belongs to the RecD family.</text>
</comment>
<evidence type="ECO:0000313" key="15">
    <source>
        <dbReference type="Proteomes" id="UP000464787"/>
    </source>
</evidence>
<dbReference type="CDD" id="cd18809">
    <property type="entry name" value="SF1_C_RecD"/>
    <property type="match status" value="1"/>
</dbReference>
<evidence type="ECO:0000256" key="3">
    <source>
        <dbReference type="ARBA" id="ARBA00022763"/>
    </source>
</evidence>
<sequence>MSTTSSSTLFGLLDGWVASGALRSLDRAFARFLLQHDAQAGEPALLAAVFASHQLGRGHACLDLRAALHDPAGTLAFGQDDADSADEAADTSPAAALAGIDLARWIAAIDAARFVDGDGPGGQAPLVRSGERLYLRRYWQYEQSVRQAIDSRVATPSAAARSQAHAGFVQALEALFPREPGAPANWQKMACALVARQGFGIVTGGPGTGKTTTVVRLLALLQYLALSGDGQRLRIRLAAPTGKAAARLGESISGAVSRLALQDLPGAAGVREAIPTAVTTVHRLLGSKPDSRQFRHDAQNPLPLDVLVLDEASMLDLEMFAAVLAALPAHAQLLLLGDKDQLASVEAGSVLGDLCQRADAGHYLPATAAWLADITGEQVDPALIDPHGHALDQAVAKLRVSYRFHENSGIGRLADAANRGDVSAVRQALSHGYADLAFQADTGDAALRRLVTHGAAQAFRGTDDTNHPAGYSHYLALVRDGRPPADAPRDDFDRWAAEVLRRYGEFQLLCAVRAGPLGVEAVNERIARLLRAGGWLDTAAGDWYSGRPVMVTRNDHALGLMNGDVGITLALPLQAPDGALVWVPRVAFAAPGSPGGIRWVMPSRLTEVETVFAMTVHKSQGSEFTHAALLLPAQPSRVLTRELVYTGVTRAKRWFTLVASPQMLEAAVLQRIERASGLAAEQSGASMD</sequence>
<keyword evidence="5 11" id="KW-0347">Helicase</keyword>
<keyword evidence="6 11" id="KW-0269">Exonuclease</keyword>
<dbReference type="GO" id="GO:0009338">
    <property type="term" value="C:exodeoxyribonuclease V complex"/>
    <property type="evidence" value="ECO:0007669"/>
    <property type="project" value="InterPro"/>
</dbReference>
<gene>
    <name evidence="11 14" type="primary">recD</name>
    <name evidence="14" type="ORF">GT347_03880</name>
</gene>
<dbReference type="HAMAP" id="MF_01487">
    <property type="entry name" value="RecD"/>
    <property type="match status" value="1"/>
</dbReference>
<evidence type="ECO:0000256" key="8">
    <source>
        <dbReference type="ARBA" id="ARBA00023125"/>
    </source>
</evidence>
<comment type="miscellaneous">
    <text evidence="11">In the RecBCD complex, RecB has a slow 3'-5' helicase, an exonuclease activity and loads RecA onto ssDNA, RecD has a fast 5'-3' helicase activity, while RecC stimulates the ATPase and processivity of the RecB helicase and contributes to recognition of the Chi site.</text>
</comment>
<dbReference type="InterPro" id="IPR050534">
    <property type="entry name" value="Coronavir_polyprotein_1ab"/>
</dbReference>
<dbReference type="InterPro" id="IPR027417">
    <property type="entry name" value="P-loop_NTPase"/>
</dbReference>
<dbReference type="PANTHER" id="PTHR43788">
    <property type="entry name" value="DNA2/NAM7 HELICASE FAMILY MEMBER"/>
    <property type="match status" value="1"/>
</dbReference>
<dbReference type="GO" id="GO:0000724">
    <property type="term" value="P:double-strand break repair via homologous recombination"/>
    <property type="evidence" value="ECO:0007669"/>
    <property type="project" value="UniProtKB-UniRule"/>
</dbReference>
<dbReference type="GO" id="GO:0043139">
    <property type="term" value="F:5'-3' DNA helicase activity"/>
    <property type="evidence" value="ECO:0007669"/>
    <property type="project" value="UniProtKB-UniRule"/>
</dbReference>
<keyword evidence="8 11" id="KW-0238">DNA-binding</keyword>
<evidence type="ECO:0000259" key="13">
    <source>
        <dbReference type="Pfam" id="PF21185"/>
    </source>
</evidence>
<keyword evidence="7 11" id="KW-0067">ATP-binding</keyword>
<evidence type="ECO:0000256" key="1">
    <source>
        <dbReference type="ARBA" id="ARBA00022722"/>
    </source>
</evidence>
<dbReference type="InterPro" id="IPR041851">
    <property type="entry name" value="RecD_N_sf"/>
</dbReference>
<keyword evidence="10 11" id="KW-0413">Isomerase</keyword>
<evidence type="ECO:0000256" key="7">
    <source>
        <dbReference type="ARBA" id="ARBA00022840"/>
    </source>
</evidence>
<dbReference type="Gene3D" id="3.40.50.300">
    <property type="entry name" value="P-loop containing nucleotide triphosphate hydrolases"/>
    <property type="match status" value="3"/>
</dbReference>
<dbReference type="InterPro" id="IPR049550">
    <property type="entry name" value="RecD_N"/>
</dbReference>
<keyword evidence="3 11" id="KW-0227">DNA damage</keyword>
<dbReference type="Proteomes" id="UP000464787">
    <property type="component" value="Chromosome"/>
</dbReference>
<keyword evidence="4 11" id="KW-0378">Hydrolase</keyword>
<dbReference type="GO" id="GO:0003677">
    <property type="term" value="F:DNA binding"/>
    <property type="evidence" value="ECO:0007669"/>
    <property type="project" value="UniProtKB-UniRule"/>
</dbReference>
<dbReference type="PANTHER" id="PTHR43788:SF6">
    <property type="entry name" value="DNA HELICASE B"/>
    <property type="match status" value="1"/>
</dbReference>
<dbReference type="KEGG" id="xyk:GT347_03880"/>
<feature type="domain" description="UvrD-like helicase C-terminal" evidence="12">
    <location>
        <begin position="611"/>
        <end position="658"/>
    </location>
</feature>
<evidence type="ECO:0000256" key="4">
    <source>
        <dbReference type="ARBA" id="ARBA00022801"/>
    </source>
</evidence>
<dbReference type="EMBL" id="CP047650">
    <property type="protein sequence ID" value="QHI97193.1"/>
    <property type="molecule type" value="Genomic_DNA"/>
</dbReference>
<comment type="function">
    <text evidence="11">A helicase/nuclease that prepares dsDNA breaks (DSB) for recombinational DNA repair. Binds to DSBs and unwinds DNA via a highly rapid and processive ATP-dependent bidirectional helicase activity. Unwinds dsDNA until it encounters a Chi (crossover hotspot instigator) sequence from the 3' direction. Cuts ssDNA a few nucleotides 3' to the Chi site. The properties and activities of the enzyme are changed at Chi. The Chi-altered holoenzyme produces a long 3'-ssDNA overhang and facilitates RecA-binding to the ssDNA for homologous DNA recombination and repair. Holoenzyme degrades any linearized DNA that is unable to undergo homologous recombination. In the holoenzyme this subunit has ssDNA-dependent ATPase and 5'-3' helicase activity. When added to pre-assembled RecBC greatly stimulates nuclease activity and augments holoenzyme processivity. Negatively regulates the RecA-loading ability of RecBCD.</text>
</comment>
<protein>
    <recommendedName>
        <fullName evidence="11">RecBCD enzyme subunit RecD</fullName>
        <ecNumber evidence="11">5.6.2.3</ecNumber>
    </recommendedName>
    <alternativeName>
        <fullName evidence="11">DNA 5'-3' helicase subunit RecD</fullName>
    </alternativeName>
    <alternativeName>
        <fullName evidence="11">Exonuclease V subunit RecD</fullName>
        <shortName evidence="11">ExoV subunit RecD</shortName>
    </alternativeName>
    <alternativeName>
        <fullName evidence="11">Helicase/nuclease RecBCD subunit RecD</fullName>
    </alternativeName>
</protein>
<dbReference type="GO" id="GO:0017116">
    <property type="term" value="F:single-stranded DNA helicase activity"/>
    <property type="evidence" value="ECO:0007669"/>
    <property type="project" value="TreeGrafter"/>
</dbReference>
<keyword evidence="2 11" id="KW-0547">Nucleotide-binding</keyword>
<dbReference type="InterPro" id="IPR006344">
    <property type="entry name" value="RecD"/>
</dbReference>
<evidence type="ECO:0000256" key="2">
    <source>
        <dbReference type="ARBA" id="ARBA00022741"/>
    </source>
</evidence>
<dbReference type="InterPro" id="IPR027785">
    <property type="entry name" value="UvrD-like_helicase_C"/>
</dbReference>
<dbReference type="Pfam" id="PF21185">
    <property type="entry name" value="RecD_N"/>
    <property type="match status" value="1"/>
</dbReference>
<name>A0A857J1S6_9BURK</name>
<dbReference type="GO" id="GO:0008854">
    <property type="term" value="F:exodeoxyribonuclease V activity"/>
    <property type="evidence" value="ECO:0007669"/>
    <property type="project" value="InterPro"/>
</dbReference>
<evidence type="ECO:0000259" key="12">
    <source>
        <dbReference type="Pfam" id="PF13538"/>
    </source>
</evidence>
<comment type="subunit">
    <text evidence="11">Heterotrimer of RecB, RecC and RecD. All subunits contribute to DNA-binding.</text>
</comment>
<keyword evidence="1 11" id="KW-0540">Nuclease</keyword>
<evidence type="ECO:0000313" key="14">
    <source>
        <dbReference type="EMBL" id="QHI97193.1"/>
    </source>
</evidence>
<feature type="binding site" evidence="11">
    <location>
        <begin position="204"/>
        <end position="211"/>
    </location>
    <ligand>
        <name>ATP</name>
        <dbReference type="ChEBI" id="CHEBI:30616"/>
    </ligand>
</feature>
<dbReference type="RefSeq" id="WP_160550711.1">
    <property type="nucleotide sequence ID" value="NZ_CP047650.1"/>
</dbReference>
<evidence type="ECO:0000256" key="10">
    <source>
        <dbReference type="ARBA" id="ARBA00023235"/>
    </source>
</evidence>
<dbReference type="Pfam" id="PF13245">
    <property type="entry name" value="AAA_19"/>
    <property type="match status" value="1"/>
</dbReference>
<proteinExistence type="inferred from homology"/>
<comment type="catalytic activity">
    <reaction evidence="11">
        <text>ATP + H2O = ADP + phosphate + H(+)</text>
        <dbReference type="Rhea" id="RHEA:13065"/>
        <dbReference type="ChEBI" id="CHEBI:15377"/>
        <dbReference type="ChEBI" id="CHEBI:15378"/>
        <dbReference type="ChEBI" id="CHEBI:30616"/>
        <dbReference type="ChEBI" id="CHEBI:43474"/>
        <dbReference type="ChEBI" id="CHEBI:456216"/>
        <dbReference type="EC" id="5.6.2.3"/>
    </reaction>
</comment>
<organism evidence="14 15">
    <name type="scientific">Xylophilus rhododendri</name>
    <dbReference type="NCBI Taxonomy" id="2697032"/>
    <lineage>
        <taxon>Bacteria</taxon>
        <taxon>Pseudomonadati</taxon>
        <taxon>Pseudomonadota</taxon>
        <taxon>Betaproteobacteria</taxon>
        <taxon>Burkholderiales</taxon>
        <taxon>Xylophilus</taxon>
    </lineage>
</organism>
<keyword evidence="9 11" id="KW-0234">DNA repair</keyword>
<dbReference type="Gene3D" id="1.10.10.1020">
    <property type="entry name" value="RecBCD complex, subunit RecD, N-terminal domain"/>
    <property type="match status" value="1"/>
</dbReference>
<evidence type="ECO:0000256" key="5">
    <source>
        <dbReference type="ARBA" id="ARBA00022806"/>
    </source>
</evidence>
<accession>A0A857J1S6</accession>
<dbReference type="NCBIfam" id="TIGR01447">
    <property type="entry name" value="recD"/>
    <property type="match status" value="1"/>
</dbReference>
<dbReference type="Pfam" id="PF13538">
    <property type="entry name" value="UvrD_C_2"/>
    <property type="match status" value="1"/>
</dbReference>